<proteinExistence type="predicted"/>
<organism evidence="2 3">
    <name type="scientific">Corallococcus exercitus</name>
    <dbReference type="NCBI Taxonomy" id="2316736"/>
    <lineage>
        <taxon>Bacteria</taxon>
        <taxon>Pseudomonadati</taxon>
        <taxon>Myxococcota</taxon>
        <taxon>Myxococcia</taxon>
        <taxon>Myxococcales</taxon>
        <taxon>Cystobacterineae</taxon>
        <taxon>Myxococcaceae</taxon>
        <taxon>Corallococcus</taxon>
    </lineage>
</organism>
<dbReference type="PANTHER" id="PTHR43747:SF1">
    <property type="entry name" value="SLR1998 PROTEIN"/>
    <property type="match status" value="1"/>
</dbReference>
<dbReference type="InterPro" id="IPR036188">
    <property type="entry name" value="FAD/NAD-bd_sf"/>
</dbReference>
<evidence type="ECO:0000313" key="2">
    <source>
        <dbReference type="EMBL" id="NOK36739.1"/>
    </source>
</evidence>
<dbReference type="InterPro" id="IPR050816">
    <property type="entry name" value="Flavin-dep_Halogenase_NPB"/>
</dbReference>
<evidence type="ECO:0000259" key="1">
    <source>
        <dbReference type="Pfam" id="PF01494"/>
    </source>
</evidence>
<dbReference type="EMBL" id="JABFJV010000180">
    <property type="protein sequence ID" value="NOK36739.1"/>
    <property type="molecule type" value="Genomic_DNA"/>
</dbReference>
<dbReference type="AlphaFoldDB" id="A0A3A8ICK8"/>
<dbReference type="Gene3D" id="3.30.9.100">
    <property type="match status" value="1"/>
</dbReference>
<gene>
    <name evidence="2" type="ORF">HMI49_26370</name>
</gene>
<dbReference type="PANTHER" id="PTHR43747">
    <property type="entry name" value="FAD-BINDING PROTEIN"/>
    <property type="match status" value="1"/>
</dbReference>
<accession>A0A3A8ICK8</accession>
<sequence>MDGTRYDVAVLGGGPAGAGLALALRRSTDLRVALFERSTSERFHLGETLPPDSRRLLAQLGVWDAFARQGHLRSMGSCSRWGTSSLAYNDHLRSPWGTGWHLDRARFDGMLADEALRQGADVRTGTAVTGWQPLEGGGYRLFLPVEGDAPRAFVDARFVVDATGRSAVFATSRGARRHTMDRTHGVCGTLPLQPGRGVDALSLVEACEDGWWYSARMPGDQVVFGLMGDRDSLHGLTPKDPEAWRARMAHAPETRQRLEACDFSGASLRAVSANVACLDRLHGEDWLAVGDAACTFDPLSSQGTSQALRSAHQSADAVSRSLQGDTAALRLHEVRVRHQFQEHLRIREGYYRLERRWSGAPYWRNRQQSPAPLPFAAAPNPLSVEKDA</sequence>
<dbReference type="PRINTS" id="PR00420">
    <property type="entry name" value="RNGMNOXGNASE"/>
</dbReference>
<reference evidence="2 3" key="1">
    <citation type="submission" date="2020-05" db="EMBL/GenBank/DDBJ databases">
        <authorList>
            <person name="Whitworth D."/>
        </authorList>
    </citation>
    <scope>NUCLEOTIDE SEQUENCE [LARGE SCALE GENOMIC DNA]</scope>
    <source>
        <strain evidence="2 3">AB043B</strain>
    </source>
</reference>
<dbReference type="InterPro" id="IPR002938">
    <property type="entry name" value="FAD-bd"/>
</dbReference>
<dbReference type="OrthoDB" id="103324at2"/>
<dbReference type="Gene3D" id="3.50.50.60">
    <property type="entry name" value="FAD/NAD(P)-binding domain"/>
    <property type="match status" value="1"/>
</dbReference>
<dbReference type="Proteomes" id="UP000563426">
    <property type="component" value="Unassembled WGS sequence"/>
</dbReference>
<name>A0A3A8ICK8_9BACT</name>
<protein>
    <submittedName>
        <fullName evidence="2">Tryptophan halogenase</fullName>
    </submittedName>
</protein>
<feature type="domain" description="FAD-binding" evidence="1">
    <location>
        <begin position="6"/>
        <end position="328"/>
    </location>
</feature>
<evidence type="ECO:0000313" key="3">
    <source>
        <dbReference type="Proteomes" id="UP000563426"/>
    </source>
</evidence>
<dbReference type="GO" id="GO:0071949">
    <property type="term" value="F:FAD binding"/>
    <property type="evidence" value="ECO:0007669"/>
    <property type="project" value="InterPro"/>
</dbReference>
<comment type="caution">
    <text evidence="2">The sequence shown here is derived from an EMBL/GenBank/DDBJ whole genome shotgun (WGS) entry which is preliminary data.</text>
</comment>
<dbReference type="RefSeq" id="WP_120524388.1">
    <property type="nucleotide sequence ID" value="NZ_JABFJV010000180.1"/>
</dbReference>
<dbReference type="SUPFAM" id="SSF51905">
    <property type="entry name" value="FAD/NAD(P)-binding domain"/>
    <property type="match status" value="1"/>
</dbReference>
<keyword evidence="3" id="KW-1185">Reference proteome</keyword>
<dbReference type="Pfam" id="PF01494">
    <property type="entry name" value="FAD_binding_3"/>
    <property type="match status" value="1"/>
</dbReference>